<dbReference type="Proteomes" id="UP000246991">
    <property type="component" value="Unassembled WGS sequence"/>
</dbReference>
<keyword evidence="3" id="KW-1185">Reference proteome</keyword>
<dbReference type="InterPro" id="IPR003593">
    <property type="entry name" value="AAA+_ATPase"/>
</dbReference>
<gene>
    <name evidence="2" type="ORF">C7212DRAFT_312681</name>
</gene>
<evidence type="ECO:0000313" key="2">
    <source>
        <dbReference type="EMBL" id="PWW77944.1"/>
    </source>
</evidence>
<feature type="domain" description="AAA+ ATPase" evidence="1">
    <location>
        <begin position="167"/>
        <end position="339"/>
    </location>
</feature>
<dbReference type="PANTHER" id="PTHR36168">
    <property type="entry name" value="CHROMOSOME 1, WHOLE GENOME SHOTGUN SEQUENCE"/>
    <property type="match status" value="1"/>
</dbReference>
<dbReference type="SMART" id="SM00382">
    <property type="entry name" value="AAA"/>
    <property type="match status" value="1"/>
</dbReference>
<dbReference type="Pfam" id="PF13401">
    <property type="entry name" value="AAA_22"/>
    <property type="match status" value="1"/>
</dbReference>
<dbReference type="STRING" id="42249.A0A317SUD0"/>
<dbReference type="InterPro" id="IPR049945">
    <property type="entry name" value="AAA_22"/>
</dbReference>
<proteinExistence type="predicted"/>
<evidence type="ECO:0000313" key="3">
    <source>
        <dbReference type="Proteomes" id="UP000246991"/>
    </source>
</evidence>
<reference evidence="2 3" key="1">
    <citation type="submission" date="2018-03" db="EMBL/GenBank/DDBJ databases">
        <title>Genomes of Pezizomycetes fungi and the evolution of truffles.</title>
        <authorList>
            <person name="Murat C."/>
            <person name="Payen T."/>
            <person name="Noel B."/>
            <person name="Kuo A."/>
            <person name="Martin F.M."/>
        </authorList>
    </citation>
    <scope>NUCLEOTIDE SEQUENCE [LARGE SCALE GENOMIC DNA]</scope>
    <source>
        <strain evidence="2">091103-1</strain>
    </source>
</reference>
<dbReference type="SUPFAM" id="SSF52540">
    <property type="entry name" value="P-loop containing nucleoside triphosphate hydrolases"/>
    <property type="match status" value="1"/>
</dbReference>
<dbReference type="AlphaFoldDB" id="A0A317SUD0"/>
<dbReference type="EMBL" id="PYWC01000018">
    <property type="protein sequence ID" value="PWW77944.1"/>
    <property type="molecule type" value="Genomic_DNA"/>
</dbReference>
<dbReference type="GO" id="GO:0016887">
    <property type="term" value="F:ATP hydrolysis activity"/>
    <property type="evidence" value="ECO:0007669"/>
    <property type="project" value="InterPro"/>
</dbReference>
<dbReference type="OrthoDB" id="511599at2759"/>
<dbReference type="PANTHER" id="PTHR36168:SF1">
    <property type="entry name" value="ORC1-LIKE AAA ATPASE DOMAIN-CONTAINING PROTEIN"/>
    <property type="match status" value="1"/>
</dbReference>
<comment type="caution">
    <text evidence="2">The sequence shown here is derived from an EMBL/GenBank/DDBJ whole genome shotgun (WGS) entry which is preliminary data.</text>
</comment>
<dbReference type="InterPro" id="IPR027417">
    <property type="entry name" value="P-loop_NTPase"/>
</dbReference>
<evidence type="ECO:0000259" key="1">
    <source>
        <dbReference type="SMART" id="SM00382"/>
    </source>
</evidence>
<organism evidence="2 3">
    <name type="scientific">Tuber magnatum</name>
    <name type="common">white Piedmont truffle</name>
    <dbReference type="NCBI Taxonomy" id="42249"/>
    <lineage>
        <taxon>Eukaryota</taxon>
        <taxon>Fungi</taxon>
        <taxon>Dikarya</taxon>
        <taxon>Ascomycota</taxon>
        <taxon>Pezizomycotina</taxon>
        <taxon>Pezizomycetes</taxon>
        <taxon>Pezizales</taxon>
        <taxon>Tuberaceae</taxon>
        <taxon>Tuber</taxon>
    </lineage>
</organism>
<protein>
    <recommendedName>
        <fullName evidence="1">AAA+ ATPase domain-containing protein</fullName>
    </recommendedName>
</protein>
<accession>A0A317SUD0</accession>
<dbReference type="Gene3D" id="3.40.50.300">
    <property type="entry name" value="P-loop containing nucleotide triphosphate hydrolases"/>
    <property type="match status" value="1"/>
</dbReference>
<sequence>MMASRTARIRPYPSPCFFSHLGSSASKFPGHRFHASNSPLFQFQVLTPKYFYQSTHRRLSTGKTPELSSTNWNIKSFLHISPKLPQRFHKEIKPLLLTKSGLSAATFLIGCACSVVYAYCSNWAREKHLQQALLVGSVPNVPQKKQLVERKGIAADITSVLQPKSGYDRYTIIVGNHGTGKTTLVRQIGHQIDGVLYVDIDSASVTDERFAQQFAKAFHWTPPTRNWFDVMLSVLGITPNEVADERTLLVKVFKEFRNQSQLFQKNKNRCPTLVLDNVNRLAQWNPVLLDILQDKAKDAADEGLFTTVFVTSEGQAPIRMLDRSASSRLGKVIVVEDLDRNEAMDFICNKKGKSSQVAESIYGLTGGRLGLLISAINELDDHGNFAEVRALLLSDANEKFLKAEIGAGGKFTAAGIQIASHILQHGRISRRDLYQISGGIRHGQQLLSTNIFTTVPRSEWVVFDSKPIEIVASMLVKNPDSEIQIGDFTKTG</sequence>
<name>A0A317SUD0_9PEZI</name>